<sequence length="40" mass="4470">MLSYDKLDYKEGKNGGSGKHTMCEAFCFNVSTYGVLMKCL</sequence>
<evidence type="ECO:0000313" key="1">
    <source>
        <dbReference type="EMBL" id="EJF98341.1"/>
    </source>
</evidence>
<evidence type="ECO:0000313" key="2">
    <source>
        <dbReference type="Proteomes" id="UP000008948"/>
    </source>
</evidence>
<keyword evidence="2" id="KW-1185">Reference proteome</keyword>
<accession>A0ABN0GPY2</accession>
<dbReference type="EMBL" id="AIMH01000016">
    <property type="protein sequence ID" value="EJF98341.1"/>
    <property type="molecule type" value="Genomic_DNA"/>
</dbReference>
<comment type="caution">
    <text evidence="1">The sequence shown here is derived from an EMBL/GenBank/DDBJ whole genome shotgun (WGS) entry which is preliminary data.</text>
</comment>
<name>A0ABN0GPY2_BARVI</name>
<proteinExistence type="predicted"/>
<gene>
    <name evidence="1" type="ORF">MEI_00840</name>
</gene>
<organism evidence="1 2">
    <name type="scientific">Bartonella vinsonii subsp. arupensis Pm136co</name>
    <dbReference type="NCBI Taxonomy" id="1094561"/>
    <lineage>
        <taxon>Bacteria</taxon>
        <taxon>Pseudomonadati</taxon>
        <taxon>Pseudomonadota</taxon>
        <taxon>Alphaproteobacteria</taxon>
        <taxon>Hyphomicrobiales</taxon>
        <taxon>Bartonellaceae</taxon>
        <taxon>Bartonella</taxon>
    </lineage>
</organism>
<dbReference type="Proteomes" id="UP000008948">
    <property type="component" value="Unassembled WGS sequence"/>
</dbReference>
<reference evidence="1 2" key="1">
    <citation type="submission" date="2012-03" db="EMBL/GenBank/DDBJ databases">
        <title>The Genome Sequence of Bartonella vinsonii subsp. arupensis str. Pm136co.</title>
        <authorList>
            <consortium name="The Broad Institute Genome Sequencing Platform"/>
            <consortium name="The Broad Institute Genome Sequencing Center for Infectious Disease"/>
            <person name="Feldgarden M."/>
            <person name="Kirby J."/>
            <person name="Kosoy M."/>
            <person name="Birtles R."/>
            <person name="Probert W.S."/>
            <person name="Chiaraviglio L."/>
            <person name="Young S.K."/>
            <person name="Zeng Q."/>
            <person name="Gargeya S."/>
            <person name="Fitzgerald M."/>
            <person name="Haas B."/>
            <person name="Abouelleil A."/>
            <person name="Alvarado L."/>
            <person name="Arachchi H.M."/>
            <person name="Berlin A."/>
            <person name="Chapman S.B."/>
            <person name="Gearin G."/>
            <person name="Goldberg J."/>
            <person name="Griggs A."/>
            <person name="Gujja S."/>
            <person name="Hansen M."/>
            <person name="Heiman D."/>
            <person name="Howarth C."/>
            <person name="Larimer J."/>
            <person name="Lui A."/>
            <person name="MacDonald P.J.P."/>
            <person name="McCowen C."/>
            <person name="Montmayeur A."/>
            <person name="Murphy C."/>
            <person name="Neiman D."/>
            <person name="Pearson M."/>
            <person name="Priest M."/>
            <person name="Roberts A."/>
            <person name="Saif S."/>
            <person name="Shea T."/>
            <person name="Sisk P."/>
            <person name="Stolte C."/>
            <person name="Sykes S."/>
            <person name="Wortman J."/>
            <person name="Nusbaum C."/>
            <person name="Birren B."/>
        </authorList>
    </citation>
    <scope>NUCLEOTIDE SEQUENCE [LARGE SCALE GENOMIC DNA]</scope>
    <source>
        <strain evidence="1 2">Pm136co</strain>
    </source>
</reference>
<protein>
    <submittedName>
        <fullName evidence="1">Uncharacterized protein</fullName>
    </submittedName>
</protein>